<protein>
    <submittedName>
        <fullName evidence="10">Exopolysaccharide biosynthesis polyprenyl glycosylphosphotransferase</fullName>
    </submittedName>
</protein>
<accession>A0A2W7IJB4</accession>
<comment type="subcellular location">
    <subcellularLocation>
        <location evidence="1">Membrane</location>
        <topology evidence="1">Multi-pass membrane protein</topology>
    </subcellularLocation>
</comment>
<evidence type="ECO:0000256" key="5">
    <source>
        <dbReference type="ARBA" id="ARBA00022989"/>
    </source>
</evidence>
<dbReference type="PANTHER" id="PTHR30576">
    <property type="entry name" value="COLANIC BIOSYNTHESIS UDP-GLUCOSE LIPID CARRIER TRANSFERASE"/>
    <property type="match status" value="1"/>
</dbReference>
<dbReference type="PANTHER" id="PTHR30576:SF21">
    <property type="entry name" value="UDP-GLUCOSE:UNDECAPRENYL-PHOSPHATE GLUCOSE-1-PHOSPHATE TRANSFERASE"/>
    <property type="match status" value="1"/>
</dbReference>
<dbReference type="RefSeq" id="WP_111397816.1">
    <property type="nucleotide sequence ID" value="NZ_QKYU01000008.1"/>
</dbReference>
<dbReference type="NCBIfam" id="TIGR03025">
    <property type="entry name" value="EPS_sugtrans"/>
    <property type="match status" value="1"/>
</dbReference>
<keyword evidence="5 8" id="KW-1133">Transmembrane helix</keyword>
<evidence type="ECO:0000256" key="6">
    <source>
        <dbReference type="ARBA" id="ARBA00023136"/>
    </source>
</evidence>
<dbReference type="GO" id="GO:0089702">
    <property type="term" value="F:undecaprenyl-phosphate glucose phosphotransferase activity"/>
    <property type="evidence" value="ECO:0007669"/>
    <property type="project" value="TreeGrafter"/>
</dbReference>
<evidence type="ECO:0000259" key="9">
    <source>
        <dbReference type="Pfam" id="PF02397"/>
    </source>
</evidence>
<comment type="similarity">
    <text evidence="2">Belongs to the bacterial sugar transferase family.</text>
</comment>
<comment type="caution">
    <text evidence="10">The sequence shown here is derived from an EMBL/GenBank/DDBJ whole genome shotgun (WGS) entry which is preliminary data.</text>
</comment>
<sequence>MTSMFGHNIRSDLVILYIAEAFAVFLAVYGLTAWGIAQGAPVDHGKASLVAGALALCSGLVSGASGLYQPEVLSRSRRLASGALVAALLLLLAAWLSLQIFAPPPGGASIWSSVAGVVLGCVAGVAGTRLAFIVASRRGLLKRRLLIIRDPRAPLAAEREAGIEEARLSPFEIAITSSGSATLDDELHPARLRARHIWAVVAADPLAITSEMRRHCQAAGVRVLTEAEFHEARINRVACDTLPLDWLGTARGANEGPVEAGLRRGFDILVGLTLVLLALPVMLVAAAIIKIDSPGPIFYRQERSGLRGRVFTLYKFRSMIVNAEQGGMARWATKSDPRVTRFGRMMRLTRIDELPQILNVLRGDMAIVGPRPERPSFVEQLGLVIPHYNDRACVKPGITGWAQVNYPYGASVEDARMKLAYDLYYVRRRSLFLDLLILVATVRVVLFQEGAR</sequence>
<evidence type="ECO:0000256" key="1">
    <source>
        <dbReference type="ARBA" id="ARBA00004141"/>
    </source>
</evidence>
<keyword evidence="11" id="KW-1185">Reference proteome</keyword>
<evidence type="ECO:0000313" key="10">
    <source>
        <dbReference type="EMBL" id="PZW46788.1"/>
    </source>
</evidence>
<reference evidence="10 11" key="1">
    <citation type="submission" date="2018-06" db="EMBL/GenBank/DDBJ databases">
        <title>Genomic Encyclopedia of Archaeal and Bacterial Type Strains, Phase II (KMG-II): from individual species to whole genera.</title>
        <authorList>
            <person name="Goeker M."/>
        </authorList>
    </citation>
    <scope>NUCLEOTIDE SEQUENCE [LARGE SCALE GENOMIC DNA]</scope>
    <source>
        <strain evidence="10 11">DSM 24525</strain>
    </source>
</reference>
<dbReference type="GO" id="GO:0016020">
    <property type="term" value="C:membrane"/>
    <property type="evidence" value="ECO:0007669"/>
    <property type="project" value="UniProtKB-SubCell"/>
</dbReference>
<keyword evidence="4 8" id="KW-0812">Transmembrane</keyword>
<dbReference type="InterPro" id="IPR003362">
    <property type="entry name" value="Bact_transf"/>
</dbReference>
<feature type="transmembrane region" description="Helical" evidence="8">
    <location>
        <begin position="268"/>
        <end position="289"/>
    </location>
</feature>
<feature type="transmembrane region" description="Helical" evidence="8">
    <location>
        <begin position="79"/>
        <end position="98"/>
    </location>
</feature>
<dbReference type="Pfam" id="PF02397">
    <property type="entry name" value="Bac_transf"/>
    <property type="match status" value="1"/>
</dbReference>
<feature type="domain" description="Bacterial sugar transferase" evidence="9">
    <location>
        <begin position="263"/>
        <end position="446"/>
    </location>
</feature>
<gene>
    <name evidence="10" type="ORF">C8P66_10867</name>
</gene>
<evidence type="ECO:0000256" key="8">
    <source>
        <dbReference type="SAM" id="Phobius"/>
    </source>
</evidence>
<name>A0A2W7IJB4_9PROT</name>
<dbReference type="OrthoDB" id="9808602at2"/>
<keyword evidence="6 8" id="KW-0472">Membrane</keyword>
<keyword evidence="3 10" id="KW-0808">Transferase</keyword>
<dbReference type="Proteomes" id="UP000249688">
    <property type="component" value="Unassembled WGS sequence"/>
</dbReference>
<dbReference type="GO" id="GO:0000271">
    <property type="term" value="P:polysaccharide biosynthetic process"/>
    <property type="evidence" value="ECO:0007669"/>
    <property type="project" value="UniProtKB-KW"/>
</dbReference>
<evidence type="ECO:0000256" key="4">
    <source>
        <dbReference type="ARBA" id="ARBA00022692"/>
    </source>
</evidence>
<feature type="transmembrane region" description="Helical" evidence="8">
    <location>
        <begin position="110"/>
        <end position="135"/>
    </location>
</feature>
<dbReference type="EMBL" id="QKYU01000008">
    <property type="protein sequence ID" value="PZW46788.1"/>
    <property type="molecule type" value="Genomic_DNA"/>
</dbReference>
<evidence type="ECO:0000313" key="11">
    <source>
        <dbReference type="Proteomes" id="UP000249688"/>
    </source>
</evidence>
<feature type="transmembrane region" description="Helical" evidence="8">
    <location>
        <begin position="12"/>
        <end position="37"/>
    </location>
</feature>
<dbReference type="AlphaFoldDB" id="A0A2W7IJB4"/>
<evidence type="ECO:0000256" key="2">
    <source>
        <dbReference type="ARBA" id="ARBA00006464"/>
    </source>
</evidence>
<evidence type="ECO:0000256" key="7">
    <source>
        <dbReference type="ARBA" id="ARBA00023169"/>
    </source>
</evidence>
<dbReference type="GO" id="GO:0009242">
    <property type="term" value="P:colanic acid biosynthetic process"/>
    <property type="evidence" value="ECO:0007669"/>
    <property type="project" value="TreeGrafter"/>
</dbReference>
<dbReference type="InterPro" id="IPR017475">
    <property type="entry name" value="EPS_sugar_tfrase"/>
</dbReference>
<proteinExistence type="inferred from homology"/>
<evidence type="ECO:0000256" key="3">
    <source>
        <dbReference type="ARBA" id="ARBA00022679"/>
    </source>
</evidence>
<feature type="transmembrane region" description="Helical" evidence="8">
    <location>
        <begin position="49"/>
        <end position="67"/>
    </location>
</feature>
<keyword evidence="7" id="KW-0270">Exopolysaccharide synthesis</keyword>
<organism evidence="10 11">
    <name type="scientific">Humitalea rosea</name>
    <dbReference type="NCBI Taxonomy" id="990373"/>
    <lineage>
        <taxon>Bacteria</taxon>
        <taxon>Pseudomonadati</taxon>
        <taxon>Pseudomonadota</taxon>
        <taxon>Alphaproteobacteria</taxon>
        <taxon>Acetobacterales</taxon>
        <taxon>Roseomonadaceae</taxon>
        <taxon>Humitalea</taxon>
    </lineage>
</organism>